<evidence type="ECO:0000313" key="2">
    <source>
        <dbReference type="EMBL" id="CAB4549287.1"/>
    </source>
</evidence>
<dbReference type="Gene3D" id="3.50.50.60">
    <property type="entry name" value="FAD/NAD(P)-binding domain"/>
    <property type="match status" value="1"/>
</dbReference>
<dbReference type="GO" id="GO:0016491">
    <property type="term" value="F:oxidoreductase activity"/>
    <property type="evidence" value="ECO:0007669"/>
    <property type="project" value="InterPro"/>
</dbReference>
<accession>A0A6J6CDG7</accession>
<dbReference type="AlphaFoldDB" id="A0A6J6CDG7"/>
<gene>
    <name evidence="2" type="ORF">UFOPK1440_01021</name>
</gene>
<dbReference type="PANTHER" id="PTHR42841">
    <property type="entry name" value="AMINE OXIDASE"/>
    <property type="match status" value="1"/>
</dbReference>
<protein>
    <submittedName>
        <fullName evidence="2">Unannotated protein</fullName>
    </submittedName>
</protein>
<dbReference type="InterPro" id="IPR002937">
    <property type="entry name" value="Amino_oxidase"/>
</dbReference>
<organism evidence="2">
    <name type="scientific">freshwater metagenome</name>
    <dbReference type="NCBI Taxonomy" id="449393"/>
    <lineage>
        <taxon>unclassified sequences</taxon>
        <taxon>metagenomes</taxon>
        <taxon>ecological metagenomes</taxon>
    </lineage>
</organism>
<evidence type="ECO:0000259" key="1">
    <source>
        <dbReference type="Pfam" id="PF01593"/>
    </source>
</evidence>
<dbReference type="InterPro" id="IPR036188">
    <property type="entry name" value="FAD/NAD-bd_sf"/>
</dbReference>
<sequence length="380" mass="41174">MSVVVIGGGLAGLSAALTLQDAGEEVELFEASNGVGGRMRSEYLDGFILDRGFQLINSGYPEIKRLEVIPEIDFVKSDRTIDVVTPFGIQSIGDPRLHLLQGLRSPLGSFREKIAFLTFMGSRKLQGKNLEEALLKEGTLNLYHNLLKPFLTGVFLVDPSQIDASYGQEIIKSFIVGDSGLPIAGVGVLAEAIAARIENIHLNAPIADLAQFKGRPIIVATDYHASSTLLGLKSHTRFACSFTWYHSVPSGLITSKRLRVTSTQSPIVNSIALSNLLPSYAPGDRTLISTTTLEDIDENSIKDQLSRFWSVDAELFGLIKRYEITDALPIFSPTDSGRALSAKVGEGIYRAGDYLTAASQNGALLSGRLAAQELLFDKSR</sequence>
<dbReference type="SUPFAM" id="SSF51905">
    <property type="entry name" value="FAD/NAD(P)-binding domain"/>
    <property type="match status" value="1"/>
</dbReference>
<proteinExistence type="predicted"/>
<name>A0A6J6CDG7_9ZZZZ</name>
<dbReference type="Pfam" id="PF01593">
    <property type="entry name" value="Amino_oxidase"/>
    <property type="match status" value="1"/>
</dbReference>
<dbReference type="EMBL" id="CAEZSP010000066">
    <property type="protein sequence ID" value="CAB4549287.1"/>
    <property type="molecule type" value="Genomic_DNA"/>
</dbReference>
<feature type="domain" description="Amine oxidase" evidence="1">
    <location>
        <begin position="10"/>
        <end position="213"/>
    </location>
</feature>
<reference evidence="2" key="1">
    <citation type="submission" date="2020-05" db="EMBL/GenBank/DDBJ databases">
        <authorList>
            <person name="Chiriac C."/>
            <person name="Salcher M."/>
            <person name="Ghai R."/>
            <person name="Kavagutti S V."/>
        </authorList>
    </citation>
    <scope>NUCLEOTIDE SEQUENCE</scope>
</reference>